<dbReference type="AlphaFoldDB" id="A0A9P1EB14"/>
<dbReference type="Proteomes" id="UP001152484">
    <property type="component" value="Unassembled WGS sequence"/>
</dbReference>
<feature type="compositionally biased region" description="Basic residues" evidence="1">
    <location>
        <begin position="97"/>
        <end position="109"/>
    </location>
</feature>
<feature type="region of interest" description="Disordered" evidence="1">
    <location>
        <begin position="1"/>
        <end position="22"/>
    </location>
</feature>
<evidence type="ECO:0000313" key="3">
    <source>
        <dbReference type="Proteomes" id="UP001152484"/>
    </source>
</evidence>
<feature type="region of interest" description="Disordered" evidence="1">
    <location>
        <begin position="47"/>
        <end position="109"/>
    </location>
</feature>
<proteinExistence type="predicted"/>
<feature type="compositionally biased region" description="Basic and acidic residues" evidence="1">
    <location>
        <begin position="63"/>
        <end position="84"/>
    </location>
</feature>
<protein>
    <submittedName>
        <fullName evidence="2">Uncharacterized protein</fullName>
    </submittedName>
</protein>
<evidence type="ECO:0000256" key="1">
    <source>
        <dbReference type="SAM" id="MobiDB-lite"/>
    </source>
</evidence>
<sequence>MVWPTEGTGAPSVAAKEEKREIKERSWKKIDFTPAALGRSVRAVLGNKKQHRHGINSNSATSDRGHLLAGRKETQHTYENHMEPDCGTAGAREPERLRRRGRRAARRRRGWRNHGDTAWLVGGGRGSATFLLFLTESADYSWVGKKFVLGKWGKLFSLRRFFGMGWGKFFWGGLGINFGMGWE</sequence>
<evidence type="ECO:0000313" key="2">
    <source>
        <dbReference type="EMBL" id="CAH9092000.1"/>
    </source>
</evidence>
<dbReference type="EMBL" id="CAMAPE010000027">
    <property type="protein sequence ID" value="CAH9092000.1"/>
    <property type="molecule type" value="Genomic_DNA"/>
</dbReference>
<keyword evidence="3" id="KW-1185">Reference proteome</keyword>
<name>A0A9P1EB14_CUSEU</name>
<organism evidence="2 3">
    <name type="scientific">Cuscuta europaea</name>
    <name type="common">European dodder</name>
    <dbReference type="NCBI Taxonomy" id="41803"/>
    <lineage>
        <taxon>Eukaryota</taxon>
        <taxon>Viridiplantae</taxon>
        <taxon>Streptophyta</taxon>
        <taxon>Embryophyta</taxon>
        <taxon>Tracheophyta</taxon>
        <taxon>Spermatophyta</taxon>
        <taxon>Magnoliopsida</taxon>
        <taxon>eudicotyledons</taxon>
        <taxon>Gunneridae</taxon>
        <taxon>Pentapetalae</taxon>
        <taxon>asterids</taxon>
        <taxon>lamiids</taxon>
        <taxon>Solanales</taxon>
        <taxon>Convolvulaceae</taxon>
        <taxon>Cuscuteae</taxon>
        <taxon>Cuscuta</taxon>
        <taxon>Cuscuta subgen. Cuscuta</taxon>
    </lineage>
</organism>
<reference evidence="2" key="1">
    <citation type="submission" date="2022-07" db="EMBL/GenBank/DDBJ databases">
        <authorList>
            <person name="Macas J."/>
            <person name="Novak P."/>
            <person name="Neumann P."/>
        </authorList>
    </citation>
    <scope>NUCLEOTIDE SEQUENCE</scope>
</reference>
<gene>
    <name evidence="2" type="ORF">CEURO_LOCUS11796</name>
</gene>
<comment type="caution">
    <text evidence="2">The sequence shown here is derived from an EMBL/GenBank/DDBJ whole genome shotgun (WGS) entry which is preliminary data.</text>
</comment>
<accession>A0A9P1EB14</accession>